<dbReference type="SUPFAM" id="SSF51569">
    <property type="entry name" value="Aldolase"/>
    <property type="match status" value="1"/>
</dbReference>
<dbReference type="InParanoid" id="A0A7M7K4E0"/>
<evidence type="ECO:0000313" key="2">
    <source>
        <dbReference type="EnsemblMetazoa" id="XP_022660289"/>
    </source>
</evidence>
<dbReference type="Pfam" id="PF08666">
    <property type="entry name" value="SAF"/>
    <property type="match status" value="1"/>
</dbReference>
<dbReference type="GO" id="GO:0047444">
    <property type="term" value="F:N-acylneuraminate-9-phosphate synthase activity"/>
    <property type="evidence" value="ECO:0007669"/>
    <property type="project" value="TreeGrafter"/>
</dbReference>
<evidence type="ECO:0000313" key="3">
    <source>
        <dbReference type="Proteomes" id="UP000594260"/>
    </source>
</evidence>
<dbReference type="SMART" id="SM00858">
    <property type="entry name" value="SAF"/>
    <property type="match status" value="1"/>
</dbReference>
<name>A0A7M7K4E0_VARDE</name>
<dbReference type="Pfam" id="PF03102">
    <property type="entry name" value="NeuB"/>
    <property type="match status" value="1"/>
</dbReference>
<dbReference type="InterPro" id="IPR006190">
    <property type="entry name" value="SAF_AFP_Neu5Ac"/>
</dbReference>
<dbReference type="AlphaFoldDB" id="A0A7M7K4E0"/>
<feature type="domain" description="AFP-like" evidence="1">
    <location>
        <begin position="295"/>
        <end position="352"/>
    </location>
</feature>
<sequence>MPVLRFGESRLVGDCQPVLVIAEIGQNHQGDVEIALRMIEEAAQAGVDCVKFQKSSLQHKYAASVLSRRYDSPNSFGDTYGEHKAFLELPKNAFHLLKDKAASHGLLMSASAMDEVALDFLVELGVPFIKIGSGDSNNLRLIHKAAKTNIPLIISTGMSDLSAVERLYEASSKPLGLLQCTSAYPSSPADANLRVLSTYAEKFQDAVIGFDVPGYSGHEKGFVSTLGAVAREAKIIERHFTLDKQLKGSDHQCSLNPQEMAEMVKQIRQLELALGSAHKTFLDCERPCFAKLGKSLVASRDICQGEVFTIEHLRVKVVEPHGWCPLKEHQLLGRIASKFISKDGPITEDCVQ</sequence>
<dbReference type="GO" id="GO:0016051">
    <property type="term" value="P:carbohydrate biosynthetic process"/>
    <property type="evidence" value="ECO:0007669"/>
    <property type="project" value="InterPro"/>
</dbReference>
<dbReference type="CTD" id="54187"/>
<dbReference type="InterPro" id="IPR036732">
    <property type="entry name" value="AFP_Neu5c_C_sf"/>
</dbReference>
<evidence type="ECO:0000259" key="1">
    <source>
        <dbReference type="PROSITE" id="PS50844"/>
    </source>
</evidence>
<dbReference type="OMA" id="MTYIDYR"/>
<dbReference type="RefSeq" id="XP_022660289.1">
    <property type="nucleotide sequence ID" value="XM_022804554.1"/>
</dbReference>
<dbReference type="PROSITE" id="PS50844">
    <property type="entry name" value="AFP_LIKE"/>
    <property type="match status" value="1"/>
</dbReference>
<dbReference type="InterPro" id="IPR057736">
    <property type="entry name" value="SAF_PseI/NeuA/NeuB"/>
</dbReference>
<dbReference type="KEGG" id="vde:111250001"/>
<keyword evidence="3" id="KW-1185">Reference proteome</keyword>
<accession>A0A7M7K4E0</accession>
<dbReference type="PANTHER" id="PTHR42966">
    <property type="entry name" value="N-ACETYLNEURAMINATE SYNTHASE"/>
    <property type="match status" value="1"/>
</dbReference>
<reference evidence="2" key="1">
    <citation type="submission" date="2021-01" db="UniProtKB">
        <authorList>
            <consortium name="EnsemblMetazoa"/>
        </authorList>
    </citation>
    <scope>IDENTIFICATION</scope>
</reference>
<dbReference type="InterPro" id="IPR013785">
    <property type="entry name" value="Aldolase_TIM"/>
</dbReference>
<proteinExistence type="predicted"/>
<dbReference type="SUPFAM" id="SSF51269">
    <property type="entry name" value="AFP III-like domain"/>
    <property type="match status" value="1"/>
</dbReference>
<dbReference type="CDD" id="cd11615">
    <property type="entry name" value="SAF_NeuB_like"/>
    <property type="match status" value="1"/>
</dbReference>
<dbReference type="Gene3D" id="3.90.1210.10">
    <property type="entry name" value="Antifreeze-like/N-acetylneuraminic acid synthase C-terminal domain"/>
    <property type="match status" value="1"/>
</dbReference>
<dbReference type="OrthoDB" id="9928645at2759"/>
<organism evidence="2 3">
    <name type="scientific">Varroa destructor</name>
    <name type="common">Honeybee mite</name>
    <dbReference type="NCBI Taxonomy" id="109461"/>
    <lineage>
        <taxon>Eukaryota</taxon>
        <taxon>Metazoa</taxon>
        <taxon>Ecdysozoa</taxon>
        <taxon>Arthropoda</taxon>
        <taxon>Chelicerata</taxon>
        <taxon>Arachnida</taxon>
        <taxon>Acari</taxon>
        <taxon>Parasitiformes</taxon>
        <taxon>Mesostigmata</taxon>
        <taxon>Gamasina</taxon>
        <taxon>Dermanyssoidea</taxon>
        <taxon>Varroidae</taxon>
        <taxon>Varroa</taxon>
    </lineage>
</organism>
<protein>
    <recommendedName>
        <fullName evidence="1">AFP-like domain-containing protein</fullName>
    </recommendedName>
</protein>
<dbReference type="InterPro" id="IPR013974">
    <property type="entry name" value="SAF"/>
</dbReference>
<dbReference type="FunCoup" id="A0A7M7K4E0">
    <property type="interactions" value="820"/>
</dbReference>
<dbReference type="Gene3D" id="3.20.20.70">
    <property type="entry name" value="Aldolase class I"/>
    <property type="match status" value="1"/>
</dbReference>
<dbReference type="PANTHER" id="PTHR42966:SF1">
    <property type="entry name" value="SIALIC ACID SYNTHASE"/>
    <property type="match status" value="1"/>
</dbReference>
<dbReference type="InterPro" id="IPR013132">
    <property type="entry name" value="PseI/NeuA/B-like_N"/>
</dbReference>
<dbReference type="InterPro" id="IPR051690">
    <property type="entry name" value="PseI-like"/>
</dbReference>
<dbReference type="GeneID" id="111250001"/>
<dbReference type="EnsemblMetazoa" id="XM_022804554">
    <property type="protein sequence ID" value="XP_022660289"/>
    <property type="gene ID" value="LOC111250001"/>
</dbReference>
<dbReference type="Proteomes" id="UP000594260">
    <property type="component" value="Unplaced"/>
</dbReference>